<name>A0A9P5PJ89_9AGAR</name>
<protein>
    <submittedName>
        <fullName evidence="2">Uncharacterized protein</fullName>
    </submittedName>
</protein>
<dbReference type="Proteomes" id="UP000772434">
    <property type="component" value="Unassembled WGS sequence"/>
</dbReference>
<dbReference type="OrthoDB" id="3254696at2759"/>
<organism evidence="2 3">
    <name type="scientific">Rhodocollybia butyracea</name>
    <dbReference type="NCBI Taxonomy" id="206335"/>
    <lineage>
        <taxon>Eukaryota</taxon>
        <taxon>Fungi</taxon>
        <taxon>Dikarya</taxon>
        <taxon>Basidiomycota</taxon>
        <taxon>Agaricomycotina</taxon>
        <taxon>Agaricomycetes</taxon>
        <taxon>Agaricomycetidae</taxon>
        <taxon>Agaricales</taxon>
        <taxon>Marasmiineae</taxon>
        <taxon>Omphalotaceae</taxon>
        <taxon>Rhodocollybia</taxon>
    </lineage>
</organism>
<proteinExistence type="predicted"/>
<keyword evidence="3" id="KW-1185">Reference proteome</keyword>
<dbReference type="AlphaFoldDB" id="A0A9P5PJ89"/>
<evidence type="ECO:0000313" key="2">
    <source>
        <dbReference type="EMBL" id="KAF9064393.1"/>
    </source>
</evidence>
<sequence>MNTFFPDETQRRCAAARFLDLSAQEEEDEEEDAELKKVDWQVEWDDLEEMEEAAKLQNLNPIAVAPLCTQYDSTNNPCLFKTSLRGKNDALPSNLSSPFPCPNATFTLNYQTTASSPTSDATSLIRSSSPRPALSLVPLPEPPSPGPRFVPSLSAVSVEEEAQREELPLYLQRTLCEHSDQEFLLCVVTKIKSTAQSERPSSTNTSKTKCFEFPDHPITRRLIAAVYRSQLPVVYLQVPSMSNENMVIAPALPYGAKKSRFLSAGMCTDVPFAGNILRLEQHYISRGSVLARSQCLSQAGWNDGMMDSTVTTDDHITSAGSKHKRFPLTEERERPGPARFTLSAACNLASQFQDKPTVLWSLLGKPPKPPTIRLCMAECEDPISCNHNLTLKSFNFCGQSEAVHPDPTTFSAFTNALGEVLPAPEWVLCEYAASFAGSVAGGTARGYLSAVKSWHIRKGAGWMGGKNLGDMLQGIERQAPASSRREERLPAKEAYIVHLHNDLDLSGRNRLHLCVAAHAKAMWLGQMRASESLPISPNITKVSSITAL</sequence>
<dbReference type="EMBL" id="JADNRY010000124">
    <property type="protein sequence ID" value="KAF9064393.1"/>
    <property type="molecule type" value="Genomic_DNA"/>
</dbReference>
<evidence type="ECO:0000256" key="1">
    <source>
        <dbReference type="SAM" id="MobiDB-lite"/>
    </source>
</evidence>
<feature type="region of interest" description="Disordered" evidence="1">
    <location>
        <begin position="117"/>
        <end position="143"/>
    </location>
</feature>
<comment type="caution">
    <text evidence="2">The sequence shown here is derived from an EMBL/GenBank/DDBJ whole genome shotgun (WGS) entry which is preliminary data.</text>
</comment>
<accession>A0A9P5PJ89</accession>
<gene>
    <name evidence="2" type="ORF">BDP27DRAFT_1425865</name>
</gene>
<evidence type="ECO:0000313" key="3">
    <source>
        <dbReference type="Proteomes" id="UP000772434"/>
    </source>
</evidence>
<reference evidence="2" key="1">
    <citation type="submission" date="2020-11" db="EMBL/GenBank/DDBJ databases">
        <authorList>
            <consortium name="DOE Joint Genome Institute"/>
            <person name="Ahrendt S."/>
            <person name="Riley R."/>
            <person name="Andreopoulos W."/>
            <person name="Labutti K."/>
            <person name="Pangilinan J."/>
            <person name="Ruiz-Duenas F.J."/>
            <person name="Barrasa J.M."/>
            <person name="Sanchez-Garcia M."/>
            <person name="Camarero S."/>
            <person name="Miyauchi S."/>
            <person name="Serrano A."/>
            <person name="Linde D."/>
            <person name="Babiker R."/>
            <person name="Drula E."/>
            <person name="Ayuso-Fernandez I."/>
            <person name="Pacheco R."/>
            <person name="Padilla G."/>
            <person name="Ferreira P."/>
            <person name="Barriuso J."/>
            <person name="Kellner H."/>
            <person name="Castanera R."/>
            <person name="Alfaro M."/>
            <person name="Ramirez L."/>
            <person name="Pisabarro A.G."/>
            <person name="Kuo A."/>
            <person name="Tritt A."/>
            <person name="Lipzen A."/>
            <person name="He G."/>
            <person name="Yan M."/>
            <person name="Ng V."/>
            <person name="Cullen D."/>
            <person name="Martin F."/>
            <person name="Rosso M.-N."/>
            <person name="Henrissat B."/>
            <person name="Hibbett D."/>
            <person name="Martinez A.T."/>
            <person name="Grigoriev I.V."/>
        </authorList>
    </citation>
    <scope>NUCLEOTIDE SEQUENCE</scope>
    <source>
        <strain evidence="2">AH 40177</strain>
    </source>
</reference>